<evidence type="ECO:0000256" key="2">
    <source>
        <dbReference type="ARBA" id="ARBA00022741"/>
    </source>
</evidence>
<dbReference type="PRINTS" id="PR01590">
    <property type="entry name" value="HTHFIS"/>
</dbReference>
<evidence type="ECO:0000256" key="8">
    <source>
        <dbReference type="PROSITE-ProRule" id="PRU00169"/>
    </source>
</evidence>
<dbReference type="GO" id="GO:0006355">
    <property type="term" value="P:regulation of DNA-templated transcription"/>
    <property type="evidence" value="ECO:0007669"/>
    <property type="project" value="InterPro"/>
</dbReference>
<accession>A6GD30</accession>
<keyword evidence="5" id="KW-0805">Transcription regulation</keyword>
<dbReference type="InterPro" id="IPR002078">
    <property type="entry name" value="Sigma_54_int"/>
</dbReference>
<reference evidence="11 12" key="1">
    <citation type="submission" date="2007-06" db="EMBL/GenBank/DDBJ databases">
        <authorList>
            <person name="Shimkets L."/>
            <person name="Ferriera S."/>
            <person name="Johnson J."/>
            <person name="Kravitz S."/>
            <person name="Beeson K."/>
            <person name="Sutton G."/>
            <person name="Rogers Y.-H."/>
            <person name="Friedman R."/>
            <person name="Frazier M."/>
            <person name="Venter J.C."/>
        </authorList>
    </citation>
    <scope>NUCLEOTIDE SEQUENCE [LARGE SCALE GENOMIC DNA]</scope>
    <source>
        <strain evidence="11 12">SIR-1</strain>
    </source>
</reference>
<dbReference type="Gene3D" id="1.10.8.60">
    <property type="match status" value="1"/>
</dbReference>
<dbReference type="Pfam" id="PF00158">
    <property type="entry name" value="Sigma54_activat"/>
    <property type="match status" value="1"/>
</dbReference>
<keyword evidence="2" id="KW-0547">Nucleotide-binding</keyword>
<keyword evidence="7" id="KW-0804">Transcription</keyword>
<dbReference type="GO" id="GO:0005524">
    <property type="term" value="F:ATP binding"/>
    <property type="evidence" value="ECO:0007669"/>
    <property type="project" value="UniProtKB-KW"/>
</dbReference>
<evidence type="ECO:0000313" key="12">
    <source>
        <dbReference type="Proteomes" id="UP000005801"/>
    </source>
</evidence>
<dbReference type="InterPro" id="IPR002197">
    <property type="entry name" value="HTH_Fis"/>
</dbReference>
<feature type="domain" description="Sigma-54 factor interaction" evidence="9">
    <location>
        <begin position="142"/>
        <end position="371"/>
    </location>
</feature>
<dbReference type="PROSITE" id="PS50045">
    <property type="entry name" value="SIGMA54_INTERACT_4"/>
    <property type="match status" value="1"/>
</dbReference>
<dbReference type="FunFam" id="3.40.50.300:FF:000006">
    <property type="entry name" value="DNA-binding transcriptional regulator NtrC"/>
    <property type="match status" value="1"/>
</dbReference>
<dbReference type="eggNOG" id="COG2204">
    <property type="taxonomic scope" value="Bacteria"/>
</dbReference>
<keyword evidence="6 11" id="KW-0238">DNA-binding</keyword>
<keyword evidence="1 8" id="KW-0597">Phosphoprotein</keyword>
<keyword evidence="4" id="KW-0902">Two-component regulatory system</keyword>
<dbReference type="GO" id="GO:0043565">
    <property type="term" value="F:sequence-specific DNA binding"/>
    <property type="evidence" value="ECO:0007669"/>
    <property type="project" value="InterPro"/>
</dbReference>
<dbReference type="PROSITE" id="PS50110">
    <property type="entry name" value="RESPONSE_REGULATORY"/>
    <property type="match status" value="1"/>
</dbReference>
<dbReference type="AlphaFoldDB" id="A6GD30"/>
<dbReference type="InterPro" id="IPR009057">
    <property type="entry name" value="Homeodomain-like_sf"/>
</dbReference>
<dbReference type="InterPro" id="IPR027417">
    <property type="entry name" value="P-loop_NTPase"/>
</dbReference>
<dbReference type="EMBL" id="ABCS01000070">
    <property type="protein sequence ID" value="EDM76188.1"/>
    <property type="molecule type" value="Genomic_DNA"/>
</dbReference>
<dbReference type="SUPFAM" id="SSF52540">
    <property type="entry name" value="P-loop containing nucleoside triphosphate hydrolases"/>
    <property type="match status" value="1"/>
</dbReference>
<dbReference type="Pfam" id="PF02954">
    <property type="entry name" value="HTH_8"/>
    <property type="match status" value="1"/>
</dbReference>
<dbReference type="InterPro" id="IPR025943">
    <property type="entry name" value="Sigma_54_int_dom_ATP-bd_2"/>
</dbReference>
<feature type="domain" description="Response regulatory" evidence="10">
    <location>
        <begin position="6"/>
        <end position="120"/>
    </location>
</feature>
<dbReference type="STRING" id="391625.PPSIR1_07543"/>
<evidence type="ECO:0000256" key="3">
    <source>
        <dbReference type="ARBA" id="ARBA00022840"/>
    </source>
</evidence>
<dbReference type="InterPro" id="IPR001789">
    <property type="entry name" value="Sig_transdc_resp-reg_receiver"/>
</dbReference>
<dbReference type="Proteomes" id="UP000005801">
    <property type="component" value="Unassembled WGS sequence"/>
</dbReference>
<dbReference type="SMART" id="SM00448">
    <property type="entry name" value="REC"/>
    <property type="match status" value="1"/>
</dbReference>
<dbReference type="Pfam" id="PF00072">
    <property type="entry name" value="Response_reg"/>
    <property type="match status" value="1"/>
</dbReference>
<dbReference type="InterPro" id="IPR025944">
    <property type="entry name" value="Sigma_54_int_dom_CS"/>
</dbReference>
<dbReference type="CDD" id="cd00009">
    <property type="entry name" value="AAA"/>
    <property type="match status" value="1"/>
</dbReference>
<dbReference type="PROSITE" id="PS00688">
    <property type="entry name" value="SIGMA54_INTERACT_3"/>
    <property type="match status" value="1"/>
</dbReference>
<evidence type="ECO:0000256" key="5">
    <source>
        <dbReference type="ARBA" id="ARBA00023015"/>
    </source>
</evidence>
<evidence type="ECO:0000259" key="10">
    <source>
        <dbReference type="PROSITE" id="PS50110"/>
    </source>
</evidence>
<sequence length="461" mass="50467">MTNMARILVTDDEEGIREFIAEVLEDEGYDVEVAGDGEEAQGKLRRSGFSLVLTDLKMPRMDGMALVRWLRSEQPEVEIVVMTAHGSVDSAVEAMKLGVYDYLQKPLSSPAELRLIAERALERRRLRALREVVSEGVDETSLSFGAPAMRPVVAALDKVAVTDATVLLHGESGTGKEVAARALHAASRRRSGPFVAVNCAALSPTLLESELFGHEKGAFTGAAARRRGKIELAAGGTFFLDEIGELDLNLQAKLLRVLQEREFERVGGNQTLRAEVRWVAATNCDLQQMMREGRFREDLYHRLSVFPVHLPPLRERREDIVPLAERLLLRVAGDLGRPGLRLDPASHAALMNADWPGNVRELANTLERAAILADGDVVGSDVLFTLPGQTTSSVSSMGAGAVAPTNGSIVSLDETHSLTELERLAIIAALRRHDGNRRKAAEELGIGLRTLYDKIKRYSLN</sequence>
<dbReference type="PROSITE" id="PS00676">
    <property type="entry name" value="SIGMA54_INTERACT_2"/>
    <property type="match status" value="1"/>
</dbReference>
<dbReference type="SUPFAM" id="SSF52172">
    <property type="entry name" value="CheY-like"/>
    <property type="match status" value="1"/>
</dbReference>
<name>A6GD30_9BACT</name>
<feature type="modified residue" description="4-aspartylphosphate" evidence="8">
    <location>
        <position position="55"/>
    </location>
</feature>
<dbReference type="FunFam" id="3.40.50.2300:FF:000018">
    <property type="entry name" value="DNA-binding transcriptional regulator NtrC"/>
    <property type="match status" value="1"/>
</dbReference>
<comment type="caution">
    <text evidence="11">The sequence shown here is derived from an EMBL/GenBank/DDBJ whole genome shotgun (WGS) entry which is preliminary data.</text>
</comment>
<dbReference type="SUPFAM" id="SSF46689">
    <property type="entry name" value="Homeodomain-like"/>
    <property type="match status" value="1"/>
</dbReference>
<evidence type="ECO:0000256" key="7">
    <source>
        <dbReference type="ARBA" id="ARBA00023163"/>
    </source>
</evidence>
<proteinExistence type="predicted"/>
<evidence type="ECO:0000259" key="9">
    <source>
        <dbReference type="PROSITE" id="PS50045"/>
    </source>
</evidence>
<organism evidence="11 12">
    <name type="scientific">Plesiocystis pacifica SIR-1</name>
    <dbReference type="NCBI Taxonomy" id="391625"/>
    <lineage>
        <taxon>Bacteria</taxon>
        <taxon>Pseudomonadati</taxon>
        <taxon>Myxococcota</taxon>
        <taxon>Polyangia</taxon>
        <taxon>Nannocystales</taxon>
        <taxon>Nannocystaceae</taxon>
        <taxon>Plesiocystis</taxon>
    </lineage>
</organism>
<evidence type="ECO:0000256" key="4">
    <source>
        <dbReference type="ARBA" id="ARBA00023012"/>
    </source>
</evidence>
<dbReference type="GO" id="GO:0000160">
    <property type="term" value="P:phosphorelay signal transduction system"/>
    <property type="evidence" value="ECO:0007669"/>
    <property type="project" value="UniProtKB-KW"/>
</dbReference>
<evidence type="ECO:0000313" key="11">
    <source>
        <dbReference type="EMBL" id="EDM76188.1"/>
    </source>
</evidence>
<dbReference type="Gene3D" id="3.40.50.300">
    <property type="entry name" value="P-loop containing nucleotide triphosphate hydrolases"/>
    <property type="match status" value="1"/>
</dbReference>
<evidence type="ECO:0000256" key="6">
    <source>
        <dbReference type="ARBA" id="ARBA00023125"/>
    </source>
</evidence>
<evidence type="ECO:0000256" key="1">
    <source>
        <dbReference type="ARBA" id="ARBA00022553"/>
    </source>
</evidence>
<dbReference type="PANTHER" id="PTHR32071">
    <property type="entry name" value="TRANSCRIPTIONAL REGULATORY PROTEIN"/>
    <property type="match status" value="1"/>
</dbReference>
<dbReference type="Pfam" id="PF25601">
    <property type="entry name" value="AAA_lid_14"/>
    <property type="match status" value="1"/>
</dbReference>
<keyword evidence="3" id="KW-0067">ATP-binding</keyword>
<dbReference type="SMART" id="SM00382">
    <property type="entry name" value="AAA"/>
    <property type="match status" value="1"/>
</dbReference>
<dbReference type="InterPro" id="IPR003593">
    <property type="entry name" value="AAA+_ATPase"/>
</dbReference>
<protein>
    <submittedName>
        <fullName evidence="11">Sigma-54 dependent DNA-binding response regulator</fullName>
    </submittedName>
</protein>
<gene>
    <name evidence="11" type="ORF">PPSIR1_07543</name>
</gene>
<dbReference type="InterPro" id="IPR058031">
    <property type="entry name" value="AAA_lid_NorR"/>
</dbReference>
<dbReference type="Gene3D" id="3.40.50.2300">
    <property type="match status" value="1"/>
</dbReference>
<keyword evidence="12" id="KW-1185">Reference proteome</keyword>
<dbReference type="InterPro" id="IPR011006">
    <property type="entry name" value="CheY-like_superfamily"/>
</dbReference>
<dbReference type="Gene3D" id="1.10.10.60">
    <property type="entry name" value="Homeodomain-like"/>
    <property type="match status" value="1"/>
</dbReference>